<reference evidence="3" key="1">
    <citation type="submission" date="2019-10" db="EMBL/GenBank/DDBJ databases">
        <title>Complete genome sequence of Corynebacterium urogenitalis DSM 108747, isolated from the genital tract of a cow.</title>
        <authorList>
            <person name="Ruckert C."/>
            <person name="Ballas P."/>
            <person name="Wagener K."/>
            <person name="Drillich M."/>
            <person name="Kaempfer P."/>
            <person name="Busse H.-J."/>
            <person name="Ehling-Schulz M."/>
        </authorList>
    </citation>
    <scope>NUCLEOTIDE SEQUENCE [LARGE SCALE GENOMIC DNA]</scope>
    <source>
        <strain evidence="3">LMM 1652</strain>
    </source>
</reference>
<accession>A0A5J6Z5N5</accession>
<dbReference type="Gene3D" id="2.130.10.10">
    <property type="entry name" value="YVTN repeat-like/Quinoprotein amine dehydrogenase"/>
    <property type="match status" value="1"/>
</dbReference>
<dbReference type="SUPFAM" id="SSF50969">
    <property type="entry name" value="YVTN repeat-like/Quinoprotein amine dehydrogenase"/>
    <property type="match status" value="1"/>
</dbReference>
<proteinExistence type="predicted"/>
<dbReference type="EMBL" id="CP045032">
    <property type="protein sequence ID" value="QFQ02346.1"/>
    <property type="molecule type" value="Genomic_DNA"/>
</dbReference>
<evidence type="ECO:0000313" key="3">
    <source>
        <dbReference type="Proteomes" id="UP000326711"/>
    </source>
</evidence>
<evidence type="ECO:0000256" key="1">
    <source>
        <dbReference type="SAM" id="MobiDB-lite"/>
    </source>
</evidence>
<sequence length="393" mass="41554" precursor="true">MIAPVDMPVKRGKLRRLSVAAALLTTGLVLTGCAQQMLGSDQDGTAPAGDDAQRPVAGEESTPDVSPKASSNLPGETGKSANGAVVDSVRMGGEGNENKIAVLFEDGSLSIGEPEKVLRGTGESMYLDAECTNLSESGNGVAVSCLNSLKEYDGSANVIRGVSPEGKVIGGTFTTDGEAVLGVADSDRVYFYDAEGQEENDVVVSRNNDEALLINTGPERDERVAVIDRAQTRISDMSVKDRDFNAALRIGQGVGEVADGRGDDGVIVASDHRQQQFQIFTMLDVVRLHQEAPTGPSPWAVNWDAERQLAWVSTTGDNKLTAFSIKTGAPLPVAQIDTIANVRSIIDTPEGDLLLIAEDGQWQKLTRDEISEAEKEGVAGSEDIGQRILGGQD</sequence>
<dbReference type="AlphaFoldDB" id="A0A5J6Z5N5"/>
<dbReference type="KEGG" id="cuo:CUROG_04870"/>
<name>A0A5J6Z5N5_9CORY</name>
<protein>
    <recommendedName>
        <fullName evidence="4">Prolipoprotein LppL</fullName>
    </recommendedName>
</protein>
<organism evidence="2 3">
    <name type="scientific">Corynebacterium urogenitale</name>
    <dbReference type="NCBI Taxonomy" id="2487892"/>
    <lineage>
        <taxon>Bacteria</taxon>
        <taxon>Bacillati</taxon>
        <taxon>Actinomycetota</taxon>
        <taxon>Actinomycetes</taxon>
        <taxon>Mycobacteriales</taxon>
        <taxon>Corynebacteriaceae</taxon>
        <taxon>Corynebacterium</taxon>
    </lineage>
</organism>
<keyword evidence="3" id="KW-1185">Reference proteome</keyword>
<dbReference type="Proteomes" id="UP000326711">
    <property type="component" value="Chromosome"/>
</dbReference>
<feature type="region of interest" description="Disordered" evidence="1">
    <location>
        <begin position="39"/>
        <end position="84"/>
    </location>
</feature>
<feature type="region of interest" description="Disordered" evidence="1">
    <location>
        <begin position="373"/>
        <end position="393"/>
    </location>
</feature>
<evidence type="ECO:0008006" key="4">
    <source>
        <dbReference type="Google" id="ProtNLM"/>
    </source>
</evidence>
<gene>
    <name evidence="2" type="ORF">CUROG_04870</name>
</gene>
<dbReference type="InterPro" id="IPR011044">
    <property type="entry name" value="Quino_amine_DH_bsu"/>
</dbReference>
<evidence type="ECO:0000313" key="2">
    <source>
        <dbReference type="EMBL" id="QFQ02346.1"/>
    </source>
</evidence>
<dbReference type="InterPro" id="IPR015943">
    <property type="entry name" value="WD40/YVTN_repeat-like_dom_sf"/>
</dbReference>